<dbReference type="EMBL" id="KZ293663">
    <property type="protein sequence ID" value="PBK91124.1"/>
    <property type="molecule type" value="Genomic_DNA"/>
</dbReference>
<dbReference type="OrthoDB" id="2104739at2759"/>
<organism evidence="1 2">
    <name type="scientific">Armillaria gallica</name>
    <name type="common">Bulbous honey fungus</name>
    <name type="synonym">Armillaria bulbosa</name>
    <dbReference type="NCBI Taxonomy" id="47427"/>
    <lineage>
        <taxon>Eukaryota</taxon>
        <taxon>Fungi</taxon>
        <taxon>Dikarya</taxon>
        <taxon>Basidiomycota</taxon>
        <taxon>Agaricomycotina</taxon>
        <taxon>Agaricomycetes</taxon>
        <taxon>Agaricomycetidae</taxon>
        <taxon>Agaricales</taxon>
        <taxon>Marasmiineae</taxon>
        <taxon>Physalacriaceae</taxon>
        <taxon>Armillaria</taxon>
    </lineage>
</organism>
<sequence>MRNNRGSRVQTEHPRTKGDEVRFLILYFLPSSIADALDAYNTCFEFEKSAPPDSAAPLRQAFRHCLLKPSAATSPQAFVRDGFWCIVSGKYDKNTLSEVLGLEASIDEIWEVDHDNLTTIQDVPKRYIYRLPPEIAFTSPDNENLPVPSSPCTLLVPRLPSFLGH</sequence>
<accession>A0A2H3DBG3</accession>
<dbReference type="AlphaFoldDB" id="A0A2H3DBG3"/>
<keyword evidence="2" id="KW-1185">Reference proteome</keyword>
<protein>
    <submittedName>
        <fullName evidence="1">Uncharacterized protein</fullName>
    </submittedName>
</protein>
<reference evidence="2" key="1">
    <citation type="journal article" date="2017" name="Nat. Ecol. Evol.">
        <title>Genome expansion and lineage-specific genetic innovations in the forest pathogenic fungi Armillaria.</title>
        <authorList>
            <person name="Sipos G."/>
            <person name="Prasanna A.N."/>
            <person name="Walter M.C."/>
            <person name="O'Connor E."/>
            <person name="Balint B."/>
            <person name="Krizsan K."/>
            <person name="Kiss B."/>
            <person name="Hess J."/>
            <person name="Varga T."/>
            <person name="Slot J."/>
            <person name="Riley R."/>
            <person name="Boka B."/>
            <person name="Rigling D."/>
            <person name="Barry K."/>
            <person name="Lee J."/>
            <person name="Mihaltcheva S."/>
            <person name="LaButti K."/>
            <person name="Lipzen A."/>
            <person name="Waldron R."/>
            <person name="Moloney N.M."/>
            <person name="Sperisen C."/>
            <person name="Kredics L."/>
            <person name="Vagvoelgyi C."/>
            <person name="Patrignani A."/>
            <person name="Fitzpatrick D."/>
            <person name="Nagy I."/>
            <person name="Doyle S."/>
            <person name="Anderson J.B."/>
            <person name="Grigoriev I.V."/>
            <person name="Gueldener U."/>
            <person name="Muensterkoetter M."/>
            <person name="Nagy L.G."/>
        </authorList>
    </citation>
    <scope>NUCLEOTIDE SEQUENCE [LARGE SCALE GENOMIC DNA]</scope>
    <source>
        <strain evidence="2">Ar21-2</strain>
    </source>
</reference>
<evidence type="ECO:0000313" key="2">
    <source>
        <dbReference type="Proteomes" id="UP000217790"/>
    </source>
</evidence>
<proteinExistence type="predicted"/>
<gene>
    <name evidence="1" type="ORF">ARMGADRAFT_1032169</name>
</gene>
<evidence type="ECO:0000313" key="1">
    <source>
        <dbReference type="EMBL" id="PBK91124.1"/>
    </source>
</evidence>
<dbReference type="InParanoid" id="A0A2H3DBG3"/>
<name>A0A2H3DBG3_ARMGA</name>
<dbReference type="Proteomes" id="UP000217790">
    <property type="component" value="Unassembled WGS sequence"/>
</dbReference>